<sequence>MIIQRLASCTATVASLYEASAEYLIRENRVGTLVWEVRVVRWDVSYGAEFVPSIVGGYTLIVQKARKIGTQETSLFWKNTYVHYLLCVCLCRQNFDSVLEAL</sequence>
<accession>A0ABD3ELW6</accession>
<comment type="caution">
    <text evidence="2">The sequence shown here is derived from an EMBL/GenBank/DDBJ whole genome shotgun (WGS) entry which is preliminary data.</text>
</comment>
<proteinExistence type="predicted"/>
<dbReference type="Proteomes" id="UP001632038">
    <property type="component" value="Unassembled WGS sequence"/>
</dbReference>
<name>A0ABD3ELW6_9LAMI</name>
<protein>
    <recommendedName>
        <fullName evidence="1">Patellin-1-6 C-terminal GOLD domain-containing protein</fullName>
    </recommendedName>
</protein>
<dbReference type="PANTHER" id="PTHR45932">
    <property type="entry name" value="PATELLIN-1"/>
    <property type="match status" value="1"/>
</dbReference>
<evidence type="ECO:0000313" key="3">
    <source>
        <dbReference type="Proteomes" id="UP001632038"/>
    </source>
</evidence>
<keyword evidence="3" id="KW-1185">Reference proteome</keyword>
<feature type="domain" description="Patellin-1-6 C-terminal GOLD" evidence="1">
    <location>
        <begin position="28"/>
        <end position="76"/>
    </location>
</feature>
<reference evidence="3" key="1">
    <citation type="journal article" date="2024" name="IScience">
        <title>Strigolactones Initiate the Formation of Haustorium-like Structures in Castilleja.</title>
        <authorList>
            <person name="Buerger M."/>
            <person name="Peterson D."/>
            <person name="Chory J."/>
        </authorList>
    </citation>
    <scope>NUCLEOTIDE SEQUENCE [LARGE SCALE GENOMIC DNA]</scope>
</reference>
<dbReference type="InterPro" id="IPR056794">
    <property type="entry name" value="PATL1-6_C_GOLD"/>
</dbReference>
<dbReference type="InterPro" id="IPR044834">
    <property type="entry name" value="PATL"/>
</dbReference>
<evidence type="ECO:0000259" key="1">
    <source>
        <dbReference type="Pfam" id="PF25099"/>
    </source>
</evidence>
<dbReference type="EMBL" id="JAVIJP010000005">
    <property type="protein sequence ID" value="KAL3654085.1"/>
    <property type="molecule type" value="Genomic_DNA"/>
</dbReference>
<evidence type="ECO:0000313" key="2">
    <source>
        <dbReference type="EMBL" id="KAL3654085.1"/>
    </source>
</evidence>
<gene>
    <name evidence="2" type="ORF">CASFOL_003766</name>
</gene>
<dbReference type="Pfam" id="PF25099">
    <property type="entry name" value="GOLD_PATL1_C"/>
    <property type="match status" value="1"/>
</dbReference>
<dbReference type="PANTHER" id="PTHR45932:SF17">
    <property type="entry name" value="CELLULAR RETINALDEHYDE-BINDING_TRIPLE FUNCTION DOMAIN-CONTAINING PROTEIN"/>
    <property type="match status" value="1"/>
</dbReference>
<organism evidence="2 3">
    <name type="scientific">Castilleja foliolosa</name>
    <dbReference type="NCBI Taxonomy" id="1961234"/>
    <lineage>
        <taxon>Eukaryota</taxon>
        <taxon>Viridiplantae</taxon>
        <taxon>Streptophyta</taxon>
        <taxon>Embryophyta</taxon>
        <taxon>Tracheophyta</taxon>
        <taxon>Spermatophyta</taxon>
        <taxon>Magnoliopsida</taxon>
        <taxon>eudicotyledons</taxon>
        <taxon>Gunneridae</taxon>
        <taxon>Pentapetalae</taxon>
        <taxon>asterids</taxon>
        <taxon>lamiids</taxon>
        <taxon>Lamiales</taxon>
        <taxon>Orobanchaceae</taxon>
        <taxon>Pedicularideae</taxon>
        <taxon>Castillejinae</taxon>
        <taxon>Castilleja</taxon>
    </lineage>
</organism>
<dbReference type="AlphaFoldDB" id="A0ABD3ELW6"/>